<feature type="compositionally biased region" description="Polar residues" evidence="1">
    <location>
        <begin position="12"/>
        <end position="40"/>
    </location>
</feature>
<proteinExistence type="predicted"/>
<evidence type="ECO:0000313" key="3">
    <source>
        <dbReference type="Proteomes" id="UP001155163"/>
    </source>
</evidence>
<keyword evidence="3" id="KW-1185">Reference proteome</keyword>
<protein>
    <recommendedName>
        <fullName evidence="4">Serine kinase</fullName>
    </recommendedName>
</protein>
<reference evidence="2 3" key="2">
    <citation type="journal article" date="2023" name="Plant Pathol.">
        <title>Dismantling and reorganizing Pseudomonas marginalis sensu#lato.</title>
        <authorList>
            <person name="Sawada H."/>
            <person name="Fujikawa T."/>
            <person name="Satou M."/>
        </authorList>
    </citation>
    <scope>NUCLEOTIDE SEQUENCE [LARGE SCALE GENOMIC DNA]</scope>
    <source>
        <strain evidence="2 3">MAFF 302046</strain>
    </source>
</reference>
<sequence>MSRTPNDDRSDSMNPNNDAYDSSMDNHSNQLNPNNDAYQRNNDDDELDQGDCFEHGE</sequence>
<organism evidence="2 3">
    <name type="scientific">Pseudomonas morbosilactucae</name>
    <dbReference type="NCBI Taxonomy" id="2938197"/>
    <lineage>
        <taxon>Bacteria</taxon>
        <taxon>Pseudomonadati</taxon>
        <taxon>Pseudomonadota</taxon>
        <taxon>Gammaproteobacteria</taxon>
        <taxon>Pseudomonadales</taxon>
        <taxon>Pseudomonadaceae</taxon>
        <taxon>Pseudomonas</taxon>
    </lineage>
</organism>
<evidence type="ECO:0008006" key="4">
    <source>
        <dbReference type="Google" id="ProtNLM"/>
    </source>
</evidence>
<name>A0ABT0JFE1_9PSED</name>
<evidence type="ECO:0000256" key="1">
    <source>
        <dbReference type="SAM" id="MobiDB-lite"/>
    </source>
</evidence>
<evidence type="ECO:0000313" key="2">
    <source>
        <dbReference type="EMBL" id="MCK9814594.1"/>
    </source>
</evidence>
<gene>
    <name evidence="2" type="ORF">M1B35_10775</name>
</gene>
<reference evidence="2 3" key="1">
    <citation type="journal article" date="2022" name="Int. J. Syst. Evol. Microbiol.">
        <title>Pseudomonas aegrilactucae sp. nov. and Pseudomonas morbosilactucae sp. nov., pathogens causing bacterial rot of lettuce in Japan.</title>
        <authorList>
            <person name="Sawada H."/>
            <person name="Fujikawa T."/>
            <person name="Satou M."/>
        </authorList>
    </citation>
    <scope>NUCLEOTIDE SEQUENCE [LARGE SCALE GENOMIC DNA]</scope>
    <source>
        <strain evidence="2 3">MAFF 302046</strain>
    </source>
</reference>
<accession>A0ABT0JFE1</accession>
<dbReference type="Proteomes" id="UP001155163">
    <property type="component" value="Unassembled WGS sequence"/>
</dbReference>
<feature type="compositionally biased region" description="Basic and acidic residues" evidence="1">
    <location>
        <begin position="1"/>
        <end position="11"/>
    </location>
</feature>
<dbReference type="EMBL" id="JALQCX010000016">
    <property type="protein sequence ID" value="MCK9814594.1"/>
    <property type="molecule type" value="Genomic_DNA"/>
</dbReference>
<feature type="region of interest" description="Disordered" evidence="1">
    <location>
        <begin position="1"/>
        <end position="57"/>
    </location>
</feature>
<comment type="caution">
    <text evidence="2">The sequence shown here is derived from an EMBL/GenBank/DDBJ whole genome shotgun (WGS) entry which is preliminary data.</text>
</comment>
<dbReference type="RefSeq" id="WP_162844267.1">
    <property type="nucleotide sequence ID" value="NZ_JALQCX010000016.1"/>
</dbReference>